<organism evidence="2 3">
    <name type="scientific">Candidatus Roizmanbacteria bacterium CG_4_10_14_0_2_um_filter_36_35</name>
    <dbReference type="NCBI Taxonomy" id="1974822"/>
    <lineage>
        <taxon>Bacteria</taxon>
        <taxon>Candidatus Roizmaniibacteriota</taxon>
    </lineage>
</organism>
<name>A0A2M7UBJ9_9BACT</name>
<comment type="caution">
    <text evidence="2">The sequence shown here is derived from an EMBL/GenBank/DDBJ whole genome shotgun (WGS) entry which is preliminary data.</text>
</comment>
<protein>
    <recommendedName>
        <fullName evidence="4">Polysaccharide biosynthesis protein</fullName>
    </recommendedName>
</protein>
<keyword evidence="1" id="KW-0472">Membrane</keyword>
<feature type="transmembrane region" description="Helical" evidence="1">
    <location>
        <begin position="82"/>
        <end position="102"/>
    </location>
</feature>
<feature type="transmembrane region" description="Helical" evidence="1">
    <location>
        <begin position="6"/>
        <end position="28"/>
    </location>
</feature>
<sequence length="104" mass="11418">MNKVLKTAFLNAIGTALYVGAVGSFMYFGTLIKIGRKATFLAPIAMLLLFVFSTALTGSLIFGKPALLYLDGKKKDALTLLTYTLVIFFVITFISLLVLFLFNH</sequence>
<gene>
    <name evidence="2" type="ORF">COY13_00830</name>
</gene>
<evidence type="ECO:0000313" key="2">
    <source>
        <dbReference type="EMBL" id="PIZ68591.1"/>
    </source>
</evidence>
<evidence type="ECO:0000313" key="3">
    <source>
        <dbReference type="Proteomes" id="UP000230177"/>
    </source>
</evidence>
<keyword evidence="1" id="KW-1133">Transmembrane helix</keyword>
<feature type="transmembrane region" description="Helical" evidence="1">
    <location>
        <begin position="40"/>
        <end position="62"/>
    </location>
</feature>
<proteinExistence type="predicted"/>
<accession>A0A2M7UBJ9</accession>
<dbReference type="Proteomes" id="UP000230177">
    <property type="component" value="Unassembled WGS sequence"/>
</dbReference>
<dbReference type="EMBL" id="PFOE01000028">
    <property type="protein sequence ID" value="PIZ68591.1"/>
    <property type="molecule type" value="Genomic_DNA"/>
</dbReference>
<evidence type="ECO:0000256" key="1">
    <source>
        <dbReference type="SAM" id="Phobius"/>
    </source>
</evidence>
<dbReference type="AlphaFoldDB" id="A0A2M7UBJ9"/>
<keyword evidence="1" id="KW-0812">Transmembrane</keyword>
<evidence type="ECO:0008006" key="4">
    <source>
        <dbReference type="Google" id="ProtNLM"/>
    </source>
</evidence>
<reference evidence="3" key="1">
    <citation type="submission" date="2017-09" db="EMBL/GenBank/DDBJ databases">
        <title>Depth-based differentiation of microbial function through sediment-hosted aquifers and enrichment of novel symbionts in the deep terrestrial subsurface.</title>
        <authorList>
            <person name="Probst A.J."/>
            <person name="Ladd B."/>
            <person name="Jarett J.K."/>
            <person name="Geller-Mcgrath D.E."/>
            <person name="Sieber C.M.K."/>
            <person name="Emerson J.B."/>
            <person name="Anantharaman K."/>
            <person name="Thomas B.C."/>
            <person name="Malmstrom R."/>
            <person name="Stieglmeier M."/>
            <person name="Klingl A."/>
            <person name="Woyke T."/>
            <person name="Ryan C.M."/>
            <person name="Banfield J.F."/>
        </authorList>
    </citation>
    <scope>NUCLEOTIDE SEQUENCE [LARGE SCALE GENOMIC DNA]</scope>
</reference>